<dbReference type="HOGENOM" id="CLU_033975_5_0_11"/>
<dbReference type="SUPFAM" id="SSF89796">
    <property type="entry name" value="CoA-transferase family III (CaiB/BaiF)"/>
    <property type="match status" value="1"/>
</dbReference>
<organism evidence="2 3">
    <name type="scientific">Phycicoccus elongatus Lp2</name>
    <dbReference type="NCBI Taxonomy" id="1193181"/>
    <lineage>
        <taxon>Bacteria</taxon>
        <taxon>Bacillati</taxon>
        <taxon>Actinomycetota</taxon>
        <taxon>Actinomycetes</taxon>
        <taxon>Micrococcales</taxon>
        <taxon>Intrasporangiaceae</taxon>
        <taxon>Phycicoccus</taxon>
    </lineage>
</organism>
<gene>
    <name evidence="2" type="primary">Amacr</name>
    <name evidence="2" type="ORF">BN10_650013</name>
</gene>
<dbReference type="InterPro" id="IPR003673">
    <property type="entry name" value="CoA-Trfase_fam_III"/>
</dbReference>
<reference evidence="2 3" key="1">
    <citation type="journal article" date="2013" name="ISME J.">
        <title>A metabolic model for members of the genus Tetrasphaera involved in enhanced biological phosphorus removal.</title>
        <authorList>
            <person name="Kristiansen R."/>
            <person name="Nguyen H.T.T."/>
            <person name="Saunders A.M."/>
            <person name="Nielsen J.L."/>
            <person name="Wimmer R."/>
            <person name="Le V.Q."/>
            <person name="McIlroy S.J."/>
            <person name="Petrovski S."/>
            <person name="Seviour R.J."/>
            <person name="Calteau A."/>
            <person name="Nielsen K.L."/>
            <person name="Nielsen P.H."/>
        </authorList>
    </citation>
    <scope>NUCLEOTIDE SEQUENCE [LARGE SCALE GENOMIC DNA]</scope>
    <source>
        <strain evidence="2 3">Lp2</strain>
    </source>
</reference>
<proteinExistence type="predicted"/>
<evidence type="ECO:0000313" key="2">
    <source>
        <dbReference type="EMBL" id="CCH70716.1"/>
    </source>
</evidence>
<dbReference type="PANTHER" id="PTHR48228">
    <property type="entry name" value="SUCCINYL-COA--D-CITRAMALATE COA-TRANSFERASE"/>
    <property type="match status" value="1"/>
</dbReference>
<dbReference type="GO" id="GO:0008111">
    <property type="term" value="F:alpha-methylacyl-CoA racemase activity"/>
    <property type="evidence" value="ECO:0007669"/>
    <property type="project" value="UniProtKB-EC"/>
</dbReference>
<dbReference type="InterPro" id="IPR023606">
    <property type="entry name" value="CoA-Trfase_III_dom_1_sf"/>
</dbReference>
<dbReference type="AlphaFoldDB" id="N0E4F1"/>
<name>N0E4F1_9MICO</name>
<evidence type="ECO:0000313" key="3">
    <source>
        <dbReference type="Proteomes" id="UP000013167"/>
    </source>
</evidence>
<protein>
    <submittedName>
        <fullName evidence="2">Alpha-methylacyl-CoA racemase</fullName>
        <ecNumber evidence="2">5.1.99.4</ecNumber>
    </submittedName>
</protein>
<comment type="caution">
    <text evidence="2">The sequence shown here is derived from an EMBL/GenBank/DDBJ whole genome shotgun (WGS) entry which is preliminary data.</text>
</comment>
<dbReference type="InterPro" id="IPR050509">
    <property type="entry name" value="CoA-transferase_III"/>
</dbReference>
<dbReference type="OrthoDB" id="9797653at2"/>
<dbReference type="PANTHER" id="PTHR48228:SF5">
    <property type="entry name" value="ALPHA-METHYLACYL-COA RACEMASE"/>
    <property type="match status" value="1"/>
</dbReference>
<accession>N0E4F1</accession>
<sequence>MTQRRGPLAGLTVVELAGIGPAPYAAMLLAELGADVVRIDRPPAHGTPQVGLAGLDRSRPSVAVDLKTDEGVEVVRRLADAADVFIEGLRPGVTERLGLGPEVLLPRNPRLVYGRMTGWGQDGPLGRRAGHDITYAAISGALHVSGPADQPMPPANLVADFGGGSLFLVMGVLAALHSRERTGAGQVVDAAMVDGAASLTSMLHGMLAAGQWVDARRANVIDGGRPYYDTYACADGGHMAVGCLEPQFYEEFVRLLEVELEGGQDDREHWEQHRAAIAARFLTRSRAEWTAIFTDTDACVAPVLALSEVADHPHHRARDTFVDLGDGPRMPRVAPRFSATPPGEPTPGRAPGADTTAYLLEKGFDPEQVRDLLTAGVLHQA</sequence>
<dbReference type="eggNOG" id="COG1804">
    <property type="taxonomic scope" value="Bacteria"/>
</dbReference>
<dbReference type="Proteomes" id="UP000013167">
    <property type="component" value="Unassembled WGS sequence"/>
</dbReference>
<dbReference type="Pfam" id="PF02515">
    <property type="entry name" value="CoA_transf_3"/>
    <property type="match status" value="1"/>
</dbReference>
<keyword evidence="3" id="KW-1185">Reference proteome</keyword>
<dbReference type="EMBL" id="CAIZ01000136">
    <property type="protein sequence ID" value="CCH70716.1"/>
    <property type="molecule type" value="Genomic_DNA"/>
</dbReference>
<dbReference type="Gene3D" id="3.30.1540.10">
    <property type="entry name" value="formyl-coa transferase, domain 3"/>
    <property type="match status" value="1"/>
</dbReference>
<dbReference type="EC" id="5.1.99.4" evidence="2"/>
<dbReference type="RefSeq" id="WP_010850559.1">
    <property type="nucleotide sequence ID" value="NZ_HF570956.1"/>
</dbReference>
<dbReference type="STRING" id="1193181.BN10_650013"/>
<dbReference type="Gene3D" id="3.40.50.10540">
    <property type="entry name" value="Crotonobetainyl-coa:carnitine coa-transferase, domain 1"/>
    <property type="match status" value="1"/>
</dbReference>
<dbReference type="InterPro" id="IPR044855">
    <property type="entry name" value="CoA-Trfase_III_dom3_sf"/>
</dbReference>
<evidence type="ECO:0000256" key="1">
    <source>
        <dbReference type="SAM" id="MobiDB-lite"/>
    </source>
</evidence>
<keyword evidence="2" id="KW-0413">Isomerase</keyword>
<feature type="region of interest" description="Disordered" evidence="1">
    <location>
        <begin position="320"/>
        <end position="354"/>
    </location>
</feature>